<gene>
    <name evidence="2" type="ORF">B1207_11600</name>
</gene>
<dbReference type="Pfam" id="PF08867">
    <property type="entry name" value="FRG"/>
    <property type="match status" value="1"/>
</dbReference>
<reference evidence="2 3" key="1">
    <citation type="submission" date="2017-02" db="EMBL/GenBank/DDBJ databases">
        <title>Legionella quilivanii strain from human: case report and whole genome sequencing analysis.</title>
        <authorList>
            <person name="Lalancette C."/>
            <person name="Leduc J.-M."/>
            <person name="Levesque S."/>
            <person name="Fournier E."/>
            <person name="Saoud J."/>
            <person name="Faucher S.P."/>
            <person name="Bernard K."/>
            <person name="Martineau C."/>
            <person name="Longtin J."/>
        </authorList>
    </citation>
    <scope>NUCLEOTIDE SEQUENCE [LARGE SCALE GENOMIC DNA]</scope>
    <source>
        <strain evidence="2 3">ID143958</strain>
    </source>
</reference>
<dbReference type="AlphaFoldDB" id="A0A364LHF7"/>
<organism evidence="2 3">
    <name type="scientific">Legionella quinlivanii</name>
    <dbReference type="NCBI Taxonomy" id="45073"/>
    <lineage>
        <taxon>Bacteria</taxon>
        <taxon>Pseudomonadati</taxon>
        <taxon>Pseudomonadota</taxon>
        <taxon>Gammaproteobacteria</taxon>
        <taxon>Legionellales</taxon>
        <taxon>Legionellaceae</taxon>
        <taxon>Legionella</taxon>
    </lineage>
</organism>
<feature type="domain" description="FRG" evidence="1">
    <location>
        <begin position="58"/>
        <end position="148"/>
    </location>
</feature>
<dbReference type="RefSeq" id="WP_112220122.1">
    <property type="nucleotide sequence ID" value="NZ_MVJN01000008.1"/>
</dbReference>
<name>A0A364LHF7_9GAMM</name>
<sequence length="150" mass="17686">MSERKIFIGIEEVPIWDPTKTEEQMVILKDSFGNLINALRLGSWEDYFHFINAYFKKNTMDFIFREYKNSEWRLESSLSRMNVDSLLRQEVVDIQLSNFTQMMKCGIDNKIQLWAIGQHYGLWTPFLDWSHSPEIALYCSGLICPDTFIG</sequence>
<dbReference type="Proteomes" id="UP000249458">
    <property type="component" value="Unassembled WGS sequence"/>
</dbReference>
<evidence type="ECO:0000259" key="1">
    <source>
        <dbReference type="SMART" id="SM00901"/>
    </source>
</evidence>
<dbReference type="SMART" id="SM00901">
    <property type="entry name" value="FRG"/>
    <property type="match status" value="1"/>
</dbReference>
<comment type="caution">
    <text evidence="2">The sequence shown here is derived from an EMBL/GenBank/DDBJ whole genome shotgun (WGS) entry which is preliminary data.</text>
</comment>
<proteinExistence type="predicted"/>
<protein>
    <recommendedName>
        <fullName evidence="1">FRG domain-containing protein</fullName>
    </recommendedName>
</protein>
<dbReference type="EMBL" id="MVJN01000008">
    <property type="protein sequence ID" value="RAP35725.1"/>
    <property type="molecule type" value="Genomic_DNA"/>
</dbReference>
<evidence type="ECO:0000313" key="2">
    <source>
        <dbReference type="EMBL" id="RAP35725.1"/>
    </source>
</evidence>
<accession>A0A364LHF7</accession>
<dbReference type="InterPro" id="IPR014966">
    <property type="entry name" value="FRG-dom"/>
</dbReference>
<evidence type="ECO:0000313" key="3">
    <source>
        <dbReference type="Proteomes" id="UP000249458"/>
    </source>
</evidence>